<feature type="transmembrane region" description="Helical" evidence="8">
    <location>
        <begin position="147"/>
        <end position="166"/>
    </location>
</feature>
<dbReference type="Proteomes" id="UP000183750">
    <property type="component" value="Unassembled WGS sequence"/>
</dbReference>
<accession>A0A1H4QMJ3</accession>
<name>A0A1H4QMJ3_9MICO</name>
<reference evidence="11" key="1">
    <citation type="submission" date="2016-10" db="EMBL/GenBank/DDBJ databases">
        <authorList>
            <person name="Varghese N."/>
            <person name="Submissions S."/>
        </authorList>
    </citation>
    <scope>NUCLEOTIDE SEQUENCE [LARGE SCALE GENOMIC DNA]</scope>
    <source>
        <strain evidence="11">DSM 16089</strain>
    </source>
</reference>
<comment type="subcellular location">
    <subcellularLocation>
        <location evidence="1">Membrane</location>
        <topology evidence="1">Multi-pass membrane protein</topology>
    </subcellularLocation>
</comment>
<evidence type="ECO:0000259" key="9">
    <source>
        <dbReference type="Pfam" id="PF02397"/>
    </source>
</evidence>
<proteinExistence type="inferred from homology"/>
<evidence type="ECO:0000256" key="5">
    <source>
        <dbReference type="ARBA" id="ARBA00022989"/>
    </source>
</evidence>
<dbReference type="PANTHER" id="PTHR30576:SF10">
    <property type="entry name" value="SLL5057 PROTEIN"/>
    <property type="match status" value="1"/>
</dbReference>
<evidence type="ECO:0000256" key="3">
    <source>
        <dbReference type="ARBA" id="ARBA00022679"/>
    </source>
</evidence>
<keyword evidence="6 8" id="KW-0472">Membrane</keyword>
<dbReference type="OrthoDB" id="9808602at2"/>
<dbReference type="GO" id="GO:0016780">
    <property type="term" value="F:phosphotransferase activity, for other substituted phosphate groups"/>
    <property type="evidence" value="ECO:0007669"/>
    <property type="project" value="TreeGrafter"/>
</dbReference>
<feature type="domain" description="Bacterial sugar transferase" evidence="9">
    <location>
        <begin position="317"/>
        <end position="504"/>
    </location>
</feature>
<protein>
    <submittedName>
        <fullName evidence="10">Undecaprenyl-phosphate galactose phosphotransferase, WbaP/exopolysaccharide biosynthesis polyprenyl glycosylphosphotransferase</fullName>
    </submittedName>
</protein>
<dbReference type="RefSeq" id="WP_060926400.1">
    <property type="nucleotide sequence ID" value="NZ_FNSQ01000005.1"/>
</dbReference>
<dbReference type="GO" id="GO:0016020">
    <property type="term" value="C:membrane"/>
    <property type="evidence" value="ECO:0007669"/>
    <property type="project" value="UniProtKB-SubCell"/>
</dbReference>
<keyword evidence="3 10" id="KW-0808">Transferase</keyword>
<dbReference type="AlphaFoldDB" id="A0A1H4QMJ3"/>
<evidence type="ECO:0000256" key="7">
    <source>
        <dbReference type="SAM" id="Coils"/>
    </source>
</evidence>
<feature type="transmembrane region" description="Helical" evidence="8">
    <location>
        <begin position="121"/>
        <end position="141"/>
    </location>
</feature>
<gene>
    <name evidence="10" type="ORF">SAMN04489807_3149</name>
</gene>
<dbReference type="PANTHER" id="PTHR30576">
    <property type="entry name" value="COLANIC BIOSYNTHESIS UDP-GLUCOSE LIPID CARRIER TRANSFERASE"/>
    <property type="match status" value="1"/>
</dbReference>
<keyword evidence="7" id="KW-0175">Coiled coil</keyword>
<evidence type="ECO:0000256" key="1">
    <source>
        <dbReference type="ARBA" id="ARBA00004141"/>
    </source>
</evidence>
<feature type="coiled-coil region" evidence="7">
    <location>
        <begin position="367"/>
        <end position="394"/>
    </location>
</feature>
<evidence type="ECO:0000256" key="4">
    <source>
        <dbReference type="ARBA" id="ARBA00022692"/>
    </source>
</evidence>
<keyword evidence="11" id="KW-1185">Reference proteome</keyword>
<dbReference type="InterPro" id="IPR003362">
    <property type="entry name" value="Bact_transf"/>
</dbReference>
<feature type="transmembrane region" description="Helical" evidence="8">
    <location>
        <begin position="322"/>
        <end position="343"/>
    </location>
</feature>
<dbReference type="InterPro" id="IPR017475">
    <property type="entry name" value="EPS_sugar_tfrase"/>
</dbReference>
<sequence>MTSVEDALSISRTGSVFTPIAAPRATKSVTRTVVTPRVSATLERRRQWERRYRMRLRISDAGVILLAVGITAAVQLMAGVAGEEALRSGIPLATLWYLMLSALHTRDAALFRASATEYRGVVHASGLAFGIIAMLSVVLGWQTMQLVLLVGLPLGVLLLLVTRWAWRHWLTAQRAQGRFASRTLVVGNRDDVEYVVRTLHPIGASGYQVVGATLLDGNARDVEVGGVHFPVLGNVNSVSTVAAELGADTIIVASRPDGEPDFVKHLSWQLEGTAAELVLSSRLTDVAGPRISFAPVEGLPLIQVQIPSYEGGQHVLKRALDIAVASVALIPIALITPILALLVKLDSPGPLFFSQERVGRDGRTFKIMKFRSMKTDAEQQLAALKEQNEGAGLLFKMKDDPRVTRVGRILRKLSLDELPQFWNVLIGDMSVVGPRPPLPSEVTAYDGTVFRRLYIKPGITGLWQVSGRSDLSWDESVRLDLRYVENWSVMNDLQIMWRTAKAMVQPSGAY</sequence>
<dbReference type="EMBL" id="FNSQ01000005">
    <property type="protein sequence ID" value="SEC20866.1"/>
    <property type="molecule type" value="Genomic_DNA"/>
</dbReference>
<keyword evidence="4 8" id="KW-0812">Transmembrane</keyword>
<evidence type="ECO:0000313" key="11">
    <source>
        <dbReference type="Proteomes" id="UP000183750"/>
    </source>
</evidence>
<comment type="similarity">
    <text evidence="2">Belongs to the bacterial sugar transferase family.</text>
</comment>
<evidence type="ECO:0000256" key="2">
    <source>
        <dbReference type="ARBA" id="ARBA00006464"/>
    </source>
</evidence>
<evidence type="ECO:0000256" key="6">
    <source>
        <dbReference type="ARBA" id="ARBA00023136"/>
    </source>
</evidence>
<evidence type="ECO:0000313" key="10">
    <source>
        <dbReference type="EMBL" id="SEC20866.1"/>
    </source>
</evidence>
<organism evidence="10 11">
    <name type="scientific">Microbacterium hydrocarbonoxydans</name>
    <dbReference type="NCBI Taxonomy" id="273678"/>
    <lineage>
        <taxon>Bacteria</taxon>
        <taxon>Bacillati</taxon>
        <taxon>Actinomycetota</taxon>
        <taxon>Actinomycetes</taxon>
        <taxon>Micrococcales</taxon>
        <taxon>Microbacteriaceae</taxon>
        <taxon>Microbacterium</taxon>
    </lineage>
</organism>
<evidence type="ECO:0000256" key="8">
    <source>
        <dbReference type="SAM" id="Phobius"/>
    </source>
</evidence>
<dbReference type="NCBIfam" id="TIGR03025">
    <property type="entry name" value="EPS_sugtrans"/>
    <property type="match status" value="1"/>
</dbReference>
<feature type="transmembrane region" description="Helical" evidence="8">
    <location>
        <begin position="90"/>
        <end position="109"/>
    </location>
</feature>
<dbReference type="Pfam" id="PF02397">
    <property type="entry name" value="Bac_transf"/>
    <property type="match status" value="1"/>
</dbReference>
<keyword evidence="5 8" id="KW-1133">Transmembrane helix</keyword>
<feature type="transmembrane region" description="Helical" evidence="8">
    <location>
        <begin position="54"/>
        <end position="78"/>
    </location>
</feature>